<sequence length="101" mass="11162">MTQEIVALDALLTQAVDGLRTRGRNDDPGSLLKVGRFDAWLRAIDALPAGEVRRVLTAALRIELISGFPATLSHAFSDEDEDLHLDFETIGRRALAREEFS</sequence>
<evidence type="ECO:0000313" key="2">
    <source>
        <dbReference type="Proteomes" id="UP000094487"/>
    </source>
</evidence>
<gene>
    <name evidence="1" type="ORF">BFL28_13215</name>
</gene>
<dbReference type="EMBL" id="MDDS01000011">
    <property type="protein sequence ID" value="ODP38874.1"/>
    <property type="molecule type" value="Genomic_DNA"/>
</dbReference>
<keyword evidence="2" id="KW-1185">Reference proteome</keyword>
<accession>A0A1E3LYS5</accession>
<reference evidence="1 2" key="1">
    <citation type="submission" date="2016-08" db="EMBL/GenBank/DDBJ databases">
        <title>Draft genome of the agarase producing Sphingomonas sp. MCT13.</title>
        <authorList>
            <person name="D'Andrea M.M."/>
            <person name="Rossolini G.M."/>
            <person name="Thaller M.C."/>
        </authorList>
    </citation>
    <scope>NUCLEOTIDE SEQUENCE [LARGE SCALE GENOMIC DNA]</scope>
    <source>
        <strain evidence="1 2">MCT13</strain>
    </source>
</reference>
<dbReference type="AlphaFoldDB" id="A0A1E3LYS5"/>
<evidence type="ECO:0000313" key="1">
    <source>
        <dbReference type="EMBL" id="ODP38874.1"/>
    </source>
</evidence>
<organism evidence="1 2">
    <name type="scientific">Sphingomonas turrisvirgatae</name>
    <dbReference type="NCBI Taxonomy" id="1888892"/>
    <lineage>
        <taxon>Bacteria</taxon>
        <taxon>Pseudomonadati</taxon>
        <taxon>Pseudomonadota</taxon>
        <taxon>Alphaproteobacteria</taxon>
        <taxon>Sphingomonadales</taxon>
        <taxon>Sphingomonadaceae</taxon>
        <taxon>Sphingomonas</taxon>
    </lineage>
</organism>
<name>A0A1E3LYS5_9SPHN</name>
<dbReference type="RefSeq" id="WP_069319478.1">
    <property type="nucleotide sequence ID" value="NZ_MDDS01000011.1"/>
</dbReference>
<protein>
    <submittedName>
        <fullName evidence="1">Uncharacterized protein</fullName>
    </submittedName>
</protein>
<dbReference type="Proteomes" id="UP000094487">
    <property type="component" value="Unassembled WGS sequence"/>
</dbReference>
<proteinExistence type="predicted"/>
<dbReference type="STRING" id="1888892.BFL28_13215"/>
<comment type="caution">
    <text evidence="1">The sequence shown here is derived from an EMBL/GenBank/DDBJ whole genome shotgun (WGS) entry which is preliminary data.</text>
</comment>